<dbReference type="SMART" id="SM00271">
    <property type="entry name" value="DnaJ"/>
    <property type="match status" value="1"/>
</dbReference>
<protein>
    <recommendedName>
        <fullName evidence="3">J domain-containing protein</fullName>
    </recommendedName>
</protein>
<keyword evidence="2" id="KW-0472">Membrane</keyword>
<evidence type="ECO:0000313" key="4">
    <source>
        <dbReference type="EMBL" id="AMD93674.1"/>
    </source>
</evidence>
<dbReference type="STRING" id="888061.AXF15_11570"/>
<sequence length="285" mass="32640">MIKAAYRALSQKYHPDLNPENSDAHRIMRIINASYEVLSDPDKKKRYDEFLAQLEREQASAKPHPTQQATSKKQREKRPLAPSFFWVALGIFILTATIVPQLNHTIQHSKSTSSPPQALTKQTVTPEASQVLLEPVDFDPFAREPAKVKWTKPAYAPNGKPWPQRAGYISGYKQLHSNGHSSVTIDNSRCDTDVFGKLYSLSPQKKPVRFFYIPAHSMFTLLNVRKGDYDLRFEDMRDGSKTRSDPFQVTERKEQGVTLFDEITITLYKVRDGNMHMHAISEDEF</sequence>
<keyword evidence="5" id="KW-1185">Reference proteome</keyword>
<dbReference type="Proteomes" id="UP000063964">
    <property type="component" value="Chromosome"/>
</dbReference>
<feature type="transmembrane region" description="Helical" evidence="2">
    <location>
        <begin position="80"/>
        <end position="99"/>
    </location>
</feature>
<dbReference type="AlphaFoldDB" id="A0A0X8JRI4"/>
<dbReference type="InterPro" id="IPR001623">
    <property type="entry name" value="DnaJ_domain"/>
</dbReference>
<dbReference type="CDD" id="cd06257">
    <property type="entry name" value="DnaJ"/>
    <property type="match status" value="1"/>
</dbReference>
<keyword evidence="2" id="KW-0812">Transmembrane</keyword>
<dbReference type="Pfam" id="PF00226">
    <property type="entry name" value="DnaJ"/>
    <property type="match status" value="1"/>
</dbReference>
<proteinExistence type="predicted"/>
<feature type="domain" description="J" evidence="3">
    <location>
        <begin position="1"/>
        <end position="51"/>
    </location>
</feature>
<dbReference type="Gene3D" id="1.10.287.110">
    <property type="entry name" value="DnaJ domain"/>
    <property type="match status" value="1"/>
</dbReference>
<keyword evidence="2" id="KW-1133">Transmembrane helix</keyword>
<feature type="region of interest" description="Disordered" evidence="1">
    <location>
        <begin position="56"/>
        <end position="76"/>
    </location>
</feature>
<dbReference type="PRINTS" id="PR00625">
    <property type="entry name" value="JDOMAIN"/>
</dbReference>
<dbReference type="InterPro" id="IPR050817">
    <property type="entry name" value="DjlA_DnaK_co-chaperone"/>
</dbReference>
<dbReference type="KEGG" id="doa:AXF15_11570"/>
<feature type="region of interest" description="Disordered" evidence="1">
    <location>
        <begin position="107"/>
        <end position="126"/>
    </location>
</feature>
<evidence type="ECO:0000259" key="3">
    <source>
        <dbReference type="PROSITE" id="PS50076"/>
    </source>
</evidence>
<reference evidence="5" key="1">
    <citation type="submission" date="2016-02" db="EMBL/GenBank/DDBJ databases">
        <authorList>
            <person name="Holder M.E."/>
            <person name="Ajami N.J."/>
            <person name="Petrosino J.F."/>
        </authorList>
    </citation>
    <scope>NUCLEOTIDE SEQUENCE [LARGE SCALE GENOMIC DNA]</scope>
    <source>
        <strain evidence="5">DSM 12838</strain>
    </source>
</reference>
<dbReference type="InterPro" id="IPR036869">
    <property type="entry name" value="J_dom_sf"/>
</dbReference>
<dbReference type="PROSITE" id="PS50076">
    <property type="entry name" value="DNAJ_2"/>
    <property type="match status" value="1"/>
</dbReference>
<evidence type="ECO:0000256" key="2">
    <source>
        <dbReference type="SAM" id="Phobius"/>
    </source>
</evidence>
<gene>
    <name evidence="4" type="ORF">AXF15_11570</name>
</gene>
<evidence type="ECO:0000256" key="1">
    <source>
        <dbReference type="SAM" id="MobiDB-lite"/>
    </source>
</evidence>
<name>A0A0X8JRI4_9BACT</name>
<evidence type="ECO:0000313" key="5">
    <source>
        <dbReference type="Proteomes" id="UP000063964"/>
    </source>
</evidence>
<dbReference type="EMBL" id="CP014230">
    <property type="protein sequence ID" value="AMD93674.1"/>
    <property type="molecule type" value="Genomic_DNA"/>
</dbReference>
<dbReference type="SUPFAM" id="SSF46565">
    <property type="entry name" value="Chaperone J-domain"/>
    <property type="match status" value="1"/>
</dbReference>
<accession>A0A0X8JRI4</accession>
<dbReference type="PANTHER" id="PTHR24074">
    <property type="entry name" value="CO-CHAPERONE PROTEIN DJLA"/>
    <property type="match status" value="1"/>
</dbReference>
<organism evidence="4 5">
    <name type="scientific">Desulfomicrobium orale DSM 12838</name>
    <dbReference type="NCBI Taxonomy" id="888061"/>
    <lineage>
        <taxon>Bacteria</taxon>
        <taxon>Pseudomonadati</taxon>
        <taxon>Thermodesulfobacteriota</taxon>
        <taxon>Desulfovibrionia</taxon>
        <taxon>Desulfovibrionales</taxon>
        <taxon>Desulfomicrobiaceae</taxon>
        <taxon>Desulfomicrobium</taxon>
    </lineage>
</organism>